<organism evidence="6 7">
    <name type="scientific">[Candida] subhashii</name>
    <dbReference type="NCBI Taxonomy" id="561895"/>
    <lineage>
        <taxon>Eukaryota</taxon>
        <taxon>Fungi</taxon>
        <taxon>Dikarya</taxon>
        <taxon>Ascomycota</taxon>
        <taxon>Saccharomycotina</taxon>
        <taxon>Pichiomycetes</taxon>
        <taxon>Debaryomycetaceae</taxon>
        <taxon>Spathaspora</taxon>
    </lineage>
</organism>
<dbReference type="InterPro" id="IPR004562">
    <property type="entry name" value="LipoylTrfase_LipoateP_Ligase"/>
</dbReference>
<dbReference type="EMBL" id="JAGSYN010000029">
    <property type="protein sequence ID" value="KAG7666232.1"/>
    <property type="molecule type" value="Genomic_DNA"/>
</dbReference>
<evidence type="ECO:0000256" key="1">
    <source>
        <dbReference type="ARBA" id="ARBA00003253"/>
    </source>
</evidence>
<dbReference type="OrthoDB" id="201621at2759"/>
<evidence type="ECO:0000313" key="6">
    <source>
        <dbReference type="EMBL" id="KAG7666232.1"/>
    </source>
</evidence>
<dbReference type="GO" id="GO:0017118">
    <property type="term" value="F:lipoyltransferase activity"/>
    <property type="evidence" value="ECO:0007669"/>
    <property type="project" value="TreeGrafter"/>
</dbReference>
<protein>
    <recommendedName>
        <fullName evidence="3">Putative lipoate-protein ligase A</fullName>
    </recommendedName>
</protein>
<name>A0A8J5QWY5_9ASCO</name>
<dbReference type="GO" id="GO:0009249">
    <property type="term" value="P:protein lipoylation"/>
    <property type="evidence" value="ECO:0007669"/>
    <property type="project" value="InterPro"/>
</dbReference>
<evidence type="ECO:0000313" key="7">
    <source>
        <dbReference type="Proteomes" id="UP000694255"/>
    </source>
</evidence>
<sequence>MNLPFQDELTPGDMDDFGLGDFQHYQPSPDTLKQTLQDTQAPPPPQEQEDSADLTSLAQSKQPLVFISKFTDPYLNLALEDFIYTQMPKPDPTSTSNYNRLMFYINTPCVVIGKNQNPWKEVNLPLLNSLKIPLLRRRSGGGTVVHDLGNVNYSFMTTKDKFDRFSFANLITTVINNIVNDQKKIMVNERGDIVTKEGGFKISGSAYKLAKGKSYHHGTMLLNSNLEVLKKLLHRDESKLGIVDAMNSISSVKSKVINLGLESEKFISAVSDEFQNEYGLEVERKQPEPVEQEEDEYDQDELFGFNQFVGESERACKVITVSDESLIPQEVHETARELREWNWRFGNTPKFTHTLMNDQYGFQVKFIVDRHAIIEALELTSADESVQMHFKYLEEYIKEHKGLEYTGSNIAGYITHDEISDWIGQSIDGSI</sequence>
<dbReference type="PANTHER" id="PTHR12561:SF3">
    <property type="entry name" value="LIPOYLTRANSFERASE 1, MITOCHONDRIAL"/>
    <property type="match status" value="1"/>
</dbReference>
<evidence type="ECO:0000256" key="2">
    <source>
        <dbReference type="ARBA" id="ARBA00008242"/>
    </source>
</evidence>
<dbReference type="Proteomes" id="UP000694255">
    <property type="component" value="Unassembled WGS sequence"/>
</dbReference>
<evidence type="ECO:0000256" key="3">
    <source>
        <dbReference type="ARBA" id="ARBA00015925"/>
    </source>
</evidence>
<feature type="compositionally biased region" description="Polar residues" evidence="4">
    <location>
        <begin position="25"/>
        <end position="40"/>
    </location>
</feature>
<accession>A0A8J5QWY5</accession>
<reference evidence="6 7" key="1">
    <citation type="journal article" date="2021" name="DNA Res.">
        <title>Genome analysis of Candida subhashii reveals its hybrid nature and dual mitochondrial genome conformations.</title>
        <authorList>
            <person name="Mixao V."/>
            <person name="Hegedusova E."/>
            <person name="Saus E."/>
            <person name="Pryszcz L.P."/>
            <person name="Cillingova A."/>
            <person name="Nosek J."/>
            <person name="Gabaldon T."/>
        </authorList>
    </citation>
    <scope>NUCLEOTIDE SEQUENCE [LARGE SCALE GENOMIC DNA]</scope>
    <source>
        <strain evidence="6 7">CBS 10753</strain>
    </source>
</reference>
<dbReference type="GO" id="GO:0005739">
    <property type="term" value="C:mitochondrion"/>
    <property type="evidence" value="ECO:0007669"/>
    <property type="project" value="TreeGrafter"/>
</dbReference>
<comment type="caution">
    <text evidence="6">The sequence shown here is derived from an EMBL/GenBank/DDBJ whole genome shotgun (WGS) entry which is preliminary data.</text>
</comment>
<comment type="function">
    <text evidence="1">Catalyzes both the ATP-dependent activation of exogenously supplied lipoate to lipoyl-AMP and the transfer of the activated lipoyl onto the lipoyl domains of lipoate-dependent enzymes.</text>
</comment>
<dbReference type="Pfam" id="PF21948">
    <property type="entry name" value="LplA-B_cat"/>
    <property type="match status" value="1"/>
</dbReference>
<dbReference type="CDD" id="cd16443">
    <property type="entry name" value="LplA"/>
    <property type="match status" value="1"/>
</dbReference>
<proteinExistence type="inferred from homology"/>
<comment type="similarity">
    <text evidence="2">Belongs to the LplA family.</text>
</comment>
<feature type="region of interest" description="Disordered" evidence="4">
    <location>
        <begin position="1"/>
        <end position="55"/>
    </location>
</feature>
<dbReference type="RefSeq" id="XP_049266464.1">
    <property type="nucleotide sequence ID" value="XM_049406031.1"/>
</dbReference>
<dbReference type="AlphaFoldDB" id="A0A8J5QWY5"/>
<evidence type="ECO:0000259" key="5">
    <source>
        <dbReference type="PROSITE" id="PS51733"/>
    </source>
</evidence>
<keyword evidence="7" id="KW-1185">Reference proteome</keyword>
<dbReference type="PANTHER" id="PTHR12561">
    <property type="entry name" value="LIPOATE-PROTEIN LIGASE"/>
    <property type="match status" value="1"/>
</dbReference>
<evidence type="ECO:0000256" key="4">
    <source>
        <dbReference type="SAM" id="MobiDB-lite"/>
    </source>
</evidence>
<dbReference type="InterPro" id="IPR004143">
    <property type="entry name" value="BPL_LPL_catalytic"/>
</dbReference>
<feature type="domain" description="BPL/LPL catalytic" evidence="5">
    <location>
        <begin position="95"/>
        <end position="282"/>
    </location>
</feature>
<dbReference type="GeneID" id="73467028"/>
<dbReference type="PROSITE" id="PS51733">
    <property type="entry name" value="BPL_LPL_CATALYTIC"/>
    <property type="match status" value="1"/>
</dbReference>
<gene>
    <name evidence="6" type="ORF">J8A68_000227</name>
</gene>